<organism evidence="2 3">
    <name type="scientific">Urbifossiella limnaea</name>
    <dbReference type="NCBI Taxonomy" id="2528023"/>
    <lineage>
        <taxon>Bacteria</taxon>
        <taxon>Pseudomonadati</taxon>
        <taxon>Planctomycetota</taxon>
        <taxon>Planctomycetia</taxon>
        <taxon>Gemmatales</taxon>
        <taxon>Gemmataceae</taxon>
        <taxon>Urbifossiella</taxon>
    </lineage>
</organism>
<evidence type="ECO:0000259" key="1">
    <source>
        <dbReference type="Pfam" id="PF18478"/>
    </source>
</evidence>
<evidence type="ECO:0000313" key="2">
    <source>
        <dbReference type="EMBL" id="QDU18705.1"/>
    </source>
</evidence>
<dbReference type="Pfam" id="PF18478">
    <property type="entry name" value="PIN_10"/>
    <property type="match status" value="1"/>
</dbReference>
<name>A0A517XMH0_9BACT</name>
<gene>
    <name evidence="2" type="ORF">ETAA1_05980</name>
</gene>
<dbReference type="EMBL" id="CP036273">
    <property type="protein sequence ID" value="QDU18705.1"/>
    <property type="molecule type" value="Genomic_DNA"/>
</dbReference>
<evidence type="ECO:0000313" key="3">
    <source>
        <dbReference type="Proteomes" id="UP000319576"/>
    </source>
</evidence>
<dbReference type="KEGG" id="uli:ETAA1_05980"/>
<dbReference type="Proteomes" id="UP000319576">
    <property type="component" value="Chromosome"/>
</dbReference>
<feature type="domain" description="VapC45 PIN like" evidence="1">
    <location>
        <begin position="2"/>
        <end position="42"/>
    </location>
</feature>
<keyword evidence="3" id="KW-1185">Reference proteome</keyword>
<dbReference type="OrthoDB" id="462742at2"/>
<protein>
    <recommendedName>
        <fullName evidence="1">VapC45 PIN like domain-containing protein</fullName>
    </recommendedName>
</protein>
<dbReference type="AlphaFoldDB" id="A0A517XMH0"/>
<reference evidence="2 3" key="1">
    <citation type="submission" date="2019-02" db="EMBL/GenBank/DDBJ databases">
        <title>Deep-cultivation of Planctomycetes and their phenomic and genomic characterization uncovers novel biology.</title>
        <authorList>
            <person name="Wiegand S."/>
            <person name="Jogler M."/>
            <person name="Boedeker C."/>
            <person name="Pinto D."/>
            <person name="Vollmers J."/>
            <person name="Rivas-Marin E."/>
            <person name="Kohn T."/>
            <person name="Peeters S.H."/>
            <person name="Heuer A."/>
            <person name="Rast P."/>
            <person name="Oberbeckmann S."/>
            <person name="Bunk B."/>
            <person name="Jeske O."/>
            <person name="Meyerdierks A."/>
            <person name="Storesund J.E."/>
            <person name="Kallscheuer N."/>
            <person name="Luecker S."/>
            <person name="Lage O.M."/>
            <person name="Pohl T."/>
            <person name="Merkel B.J."/>
            <person name="Hornburger P."/>
            <person name="Mueller R.-W."/>
            <person name="Bruemmer F."/>
            <person name="Labrenz M."/>
            <person name="Spormann A.M."/>
            <person name="Op den Camp H."/>
            <person name="Overmann J."/>
            <person name="Amann R."/>
            <person name="Jetten M.S.M."/>
            <person name="Mascher T."/>
            <person name="Medema M.H."/>
            <person name="Devos D.P."/>
            <person name="Kaster A.-K."/>
            <person name="Ovreas L."/>
            <person name="Rohde M."/>
            <person name="Galperin M.Y."/>
            <person name="Jogler C."/>
        </authorList>
    </citation>
    <scope>NUCLEOTIDE SEQUENCE [LARGE SCALE GENOMIC DNA]</scope>
    <source>
        <strain evidence="2 3">ETA_A1</strain>
    </source>
</reference>
<sequence length="103" mass="11458">MAWLPVAGERGWVVLTKDKAIRRKPAEREKVIAYGVRMFTLPSGSMNGEEMAQTFLDSGRDIGRTLHRHPWPFVAQVSRQGVTVLLEEPPSEPPGEGAESDDE</sequence>
<proteinExistence type="predicted"/>
<accession>A0A517XMH0</accession>
<dbReference type="InterPro" id="IPR041375">
    <property type="entry name" value="VapC45_PIN-like"/>
</dbReference>